<evidence type="ECO:0000313" key="2">
    <source>
        <dbReference type="Proteomes" id="UP000298656"/>
    </source>
</evidence>
<reference evidence="1 2" key="1">
    <citation type="submission" date="2019-05" db="EMBL/GenBank/DDBJ databases">
        <title>Burkholderia sp. DHOD12, isolated from subtropical forest soil.</title>
        <authorList>
            <person name="Gao Z.-H."/>
            <person name="Qiu L.-H."/>
        </authorList>
    </citation>
    <scope>NUCLEOTIDE SEQUENCE [LARGE SCALE GENOMIC DNA]</scope>
    <source>
        <strain evidence="1 2">DHOD12</strain>
    </source>
</reference>
<dbReference type="KEGG" id="tvl:FAZ95_13395"/>
<evidence type="ECO:0000313" key="1">
    <source>
        <dbReference type="EMBL" id="QCP50085.1"/>
    </source>
</evidence>
<dbReference type="OrthoDB" id="8781792at2"/>
<name>A0A4P8IQZ4_9BURK</name>
<dbReference type="EMBL" id="CP040077">
    <property type="protein sequence ID" value="QCP50085.1"/>
    <property type="molecule type" value="Genomic_DNA"/>
</dbReference>
<protein>
    <submittedName>
        <fullName evidence="1">Uncharacterized protein</fullName>
    </submittedName>
</protein>
<dbReference type="Proteomes" id="UP000298656">
    <property type="component" value="Chromosome 1"/>
</dbReference>
<organism evidence="1 2">
    <name type="scientific">Trinickia violacea</name>
    <dbReference type="NCBI Taxonomy" id="2571746"/>
    <lineage>
        <taxon>Bacteria</taxon>
        <taxon>Pseudomonadati</taxon>
        <taxon>Pseudomonadota</taxon>
        <taxon>Betaproteobacteria</taxon>
        <taxon>Burkholderiales</taxon>
        <taxon>Burkholderiaceae</taxon>
        <taxon>Trinickia</taxon>
    </lineage>
</organism>
<dbReference type="AlphaFoldDB" id="A0A4P8IQZ4"/>
<keyword evidence="2" id="KW-1185">Reference proteome</keyword>
<dbReference type="RefSeq" id="WP_137332905.1">
    <property type="nucleotide sequence ID" value="NZ_CP040077.1"/>
</dbReference>
<sequence>MITLAYADALDLLLKPDWPVEIVDMVLHEVTRNQTPTSERIAQWVRENRIAVIETKIHRHYTQTIAASSPASPPRKSNLGEQAIQEAMNDLSLSPGKAGVFLFEDHKIARASFLLPDNCRKVSTRAYLLFLEDRGLIESAAETERRAILAGRSFSQLRFPPD</sequence>
<proteinExistence type="predicted"/>
<accession>A0A4P8IQZ4</accession>
<gene>
    <name evidence="1" type="ORF">FAZ95_13395</name>
</gene>